<dbReference type="EMBL" id="JAOWRF010000111">
    <property type="protein sequence ID" value="MCV3213384.1"/>
    <property type="molecule type" value="Genomic_DNA"/>
</dbReference>
<evidence type="ECO:0000313" key="3">
    <source>
        <dbReference type="Proteomes" id="UP001526143"/>
    </source>
</evidence>
<comment type="caution">
    <text evidence="2">The sequence shown here is derived from an EMBL/GenBank/DDBJ whole genome shotgun (WGS) entry which is preliminary data.</text>
</comment>
<dbReference type="RefSeq" id="WP_263744894.1">
    <property type="nucleotide sequence ID" value="NZ_JAOWRF010000111.1"/>
</dbReference>
<keyword evidence="1" id="KW-0472">Membrane</keyword>
<sequence length="57" mass="6061">MGGILIAIGIVDMPMEADTIYNPLLFAILIAIAISASIFALSVAFQLLLKVIVEDVE</sequence>
<keyword evidence="1" id="KW-1133">Transmembrane helix</keyword>
<proteinExistence type="predicted"/>
<organism evidence="2 3">
    <name type="scientific">Plectonema radiosum NIES-515</name>
    <dbReference type="NCBI Taxonomy" id="2986073"/>
    <lineage>
        <taxon>Bacteria</taxon>
        <taxon>Bacillati</taxon>
        <taxon>Cyanobacteriota</taxon>
        <taxon>Cyanophyceae</taxon>
        <taxon>Oscillatoriophycideae</taxon>
        <taxon>Oscillatoriales</taxon>
        <taxon>Microcoleaceae</taxon>
        <taxon>Plectonema</taxon>
    </lineage>
</organism>
<evidence type="ECO:0000313" key="2">
    <source>
        <dbReference type="EMBL" id="MCV3213384.1"/>
    </source>
</evidence>
<accession>A0ABT3AXN6</accession>
<dbReference type="Proteomes" id="UP001526143">
    <property type="component" value="Unassembled WGS sequence"/>
</dbReference>
<keyword evidence="3" id="KW-1185">Reference proteome</keyword>
<gene>
    <name evidence="2" type="ORF">OGM63_07570</name>
</gene>
<evidence type="ECO:0000256" key="1">
    <source>
        <dbReference type="SAM" id="Phobius"/>
    </source>
</evidence>
<name>A0ABT3AXN6_9CYAN</name>
<keyword evidence="1" id="KW-0812">Transmembrane</keyword>
<protein>
    <submittedName>
        <fullName evidence="2">Uncharacterized protein</fullName>
    </submittedName>
</protein>
<reference evidence="2 3" key="1">
    <citation type="submission" date="2022-10" db="EMBL/GenBank/DDBJ databases">
        <title>Identification of biosynthetic pathway for the production of the potent trypsin inhibitor radiosumin.</title>
        <authorList>
            <person name="Fewer D.P."/>
            <person name="Delbaje E."/>
            <person name="Ouyang X."/>
            <person name="Agostino P.D."/>
            <person name="Wahlsten M."/>
            <person name="Jokela J."/>
            <person name="Permi P."/>
            <person name="Haapaniemi E."/>
            <person name="Koistinen H."/>
        </authorList>
    </citation>
    <scope>NUCLEOTIDE SEQUENCE [LARGE SCALE GENOMIC DNA]</scope>
    <source>
        <strain evidence="2 3">NIES-515</strain>
    </source>
</reference>
<feature type="transmembrane region" description="Helical" evidence="1">
    <location>
        <begin position="24"/>
        <end position="49"/>
    </location>
</feature>